<organism evidence="3 4">
    <name type="scientific">Dactylellina haptotyla (strain CBS 200.50)</name>
    <name type="common">Nematode-trapping fungus</name>
    <name type="synonym">Monacrosporium haptotylum</name>
    <dbReference type="NCBI Taxonomy" id="1284197"/>
    <lineage>
        <taxon>Eukaryota</taxon>
        <taxon>Fungi</taxon>
        <taxon>Dikarya</taxon>
        <taxon>Ascomycota</taxon>
        <taxon>Pezizomycotina</taxon>
        <taxon>Orbiliomycetes</taxon>
        <taxon>Orbiliales</taxon>
        <taxon>Orbiliaceae</taxon>
        <taxon>Dactylellina</taxon>
    </lineage>
</organism>
<keyword evidence="2" id="KW-1133">Transmembrane helix</keyword>
<feature type="transmembrane region" description="Helical" evidence="2">
    <location>
        <begin position="61"/>
        <end position="81"/>
    </location>
</feature>
<name>S8AM44_DACHA</name>
<evidence type="ECO:0000256" key="1">
    <source>
        <dbReference type="SAM" id="MobiDB-lite"/>
    </source>
</evidence>
<feature type="compositionally biased region" description="Basic and acidic residues" evidence="1">
    <location>
        <begin position="208"/>
        <end position="217"/>
    </location>
</feature>
<evidence type="ECO:0000313" key="3">
    <source>
        <dbReference type="EMBL" id="EPS42191.1"/>
    </source>
</evidence>
<accession>S8AM44</accession>
<feature type="region of interest" description="Disordered" evidence="1">
    <location>
        <begin position="100"/>
        <end position="123"/>
    </location>
</feature>
<feature type="region of interest" description="Disordered" evidence="1">
    <location>
        <begin position="193"/>
        <end position="217"/>
    </location>
</feature>
<dbReference type="Proteomes" id="UP000015100">
    <property type="component" value="Unassembled WGS sequence"/>
</dbReference>
<keyword evidence="2" id="KW-0472">Membrane</keyword>
<feature type="region of interest" description="Disordered" evidence="1">
    <location>
        <begin position="1"/>
        <end position="35"/>
    </location>
</feature>
<keyword evidence="2" id="KW-0812">Transmembrane</keyword>
<sequence length="217" mass="23485">MGIKSALKNSFSAGSKPKHSSSKHGKLLKGLGKSFGSSHRNRPFIQGSTGISGHWTKKNSIVLAAVMGLIAIVAVLLIAAIKFRRTRRNKTRDEAAAEAAMAVEDRRDRENRPTPMGMSGITSAGLRSSCDLEKVDGTRHDSHNTTPSWNPSDHTLSPEFGVSKFTEGQMLEPISCGEEEVCPADTYISTEIAEPKAVYSQDTCQDVSPDRPRGCNE</sequence>
<feature type="compositionally biased region" description="Polar residues" evidence="1">
    <location>
        <begin position="144"/>
        <end position="155"/>
    </location>
</feature>
<dbReference type="EMBL" id="AQGS01000129">
    <property type="protein sequence ID" value="EPS42191.1"/>
    <property type="molecule type" value="Genomic_DNA"/>
</dbReference>
<dbReference type="HOGENOM" id="CLU_1272256_0_0_1"/>
<evidence type="ECO:0000313" key="4">
    <source>
        <dbReference type="Proteomes" id="UP000015100"/>
    </source>
</evidence>
<proteinExistence type="predicted"/>
<protein>
    <submittedName>
        <fullName evidence="3">Uncharacterized protein</fullName>
    </submittedName>
</protein>
<evidence type="ECO:0000256" key="2">
    <source>
        <dbReference type="SAM" id="Phobius"/>
    </source>
</evidence>
<comment type="caution">
    <text evidence="3">The sequence shown here is derived from an EMBL/GenBank/DDBJ whole genome shotgun (WGS) entry which is preliminary data.</text>
</comment>
<feature type="compositionally biased region" description="Basic residues" evidence="1">
    <location>
        <begin position="16"/>
        <end position="27"/>
    </location>
</feature>
<feature type="region of interest" description="Disordered" evidence="1">
    <location>
        <begin position="138"/>
        <end position="157"/>
    </location>
</feature>
<keyword evidence="4" id="KW-1185">Reference proteome</keyword>
<dbReference type="AlphaFoldDB" id="S8AM44"/>
<reference evidence="4" key="2">
    <citation type="submission" date="2013-04" db="EMBL/GenBank/DDBJ databases">
        <title>Genomic mechanisms accounting for the adaptation to parasitism in nematode-trapping fungi.</title>
        <authorList>
            <person name="Ahren D.G."/>
        </authorList>
    </citation>
    <scope>NUCLEOTIDE SEQUENCE [LARGE SCALE GENOMIC DNA]</scope>
    <source>
        <strain evidence="4">CBS 200.50</strain>
    </source>
</reference>
<gene>
    <name evidence="3" type="ORF">H072_3914</name>
</gene>
<feature type="compositionally biased region" description="Basic and acidic residues" evidence="1">
    <location>
        <begin position="103"/>
        <end position="112"/>
    </location>
</feature>
<reference evidence="3 4" key="1">
    <citation type="journal article" date="2013" name="PLoS Genet.">
        <title>Genomic mechanisms accounting for the adaptation to parasitism in nematode-trapping fungi.</title>
        <authorList>
            <person name="Meerupati T."/>
            <person name="Andersson K.M."/>
            <person name="Friman E."/>
            <person name="Kumar D."/>
            <person name="Tunlid A."/>
            <person name="Ahren D."/>
        </authorList>
    </citation>
    <scope>NUCLEOTIDE SEQUENCE [LARGE SCALE GENOMIC DNA]</scope>
    <source>
        <strain evidence="3 4">CBS 200.50</strain>
    </source>
</reference>